<protein>
    <submittedName>
        <fullName evidence="2">Cytochrome c family protein</fullName>
    </submittedName>
</protein>
<name>A0A1W1C7G2_9ZZZZ</name>
<feature type="domain" description="Tll0287-like" evidence="1">
    <location>
        <begin position="14"/>
        <end position="167"/>
    </location>
</feature>
<organism evidence="2">
    <name type="scientific">hydrothermal vent metagenome</name>
    <dbReference type="NCBI Taxonomy" id="652676"/>
    <lineage>
        <taxon>unclassified sequences</taxon>
        <taxon>metagenomes</taxon>
        <taxon>ecological metagenomes</taxon>
    </lineage>
</organism>
<sequence>MQAADQKEIKMEAKQAIMKLGKTLKGEVVKHMKKFGPQGTAYFCYKNAKSLTKKVNASYPKGISVKRISLKARDKDNYPSSADEIAMLKKLEKKAKSGVKLPKLIVEKVSNNHYKVYKPIFVGKKCLLCHGDAKHRNKDAYKTIKEKYPNDKAIGYKLNDFRGAFVADIIK</sequence>
<reference evidence="2" key="1">
    <citation type="submission" date="2016-10" db="EMBL/GenBank/DDBJ databases">
        <authorList>
            <person name="de Groot N.N."/>
        </authorList>
    </citation>
    <scope>NUCLEOTIDE SEQUENCE</scope>
</reference>
<evidence type="ECO:0000313" key="2">
    <source>
        <dbReference type="EMBL" id="SFV61673.1"/>
    </source>
</evidence>
<dbReference type="EMBL" id="FPHB01000054">
    <property type="protein sequence ID" value="SFV61673.1"/>
    <property type="molecule type" value="Genomic_DNA"/>
</dbReference>
<gene>
    <name evidence="2" type="ORF">MNB_SM-7-672</name>
</gene>
<proteinExistence type="predicted"/>
<dbReference type="Pfam" id="PF11845">
    <property type="entry name" value="Tll0287-like"/>
    <property type="match status" value="1"/>
</dbReference>
<accession>A0A1W1C7G2</accession>
<dbReference type="InterPro" id="IPR021796">
    <property type="entry name" value="Tll0287-like_dom"/>
</dbReference>
<evidence type="ECO:0000259" key="1">
    <source>
        <dbReference type="Pfam" id="PF11845"/>
    </source>
</evidence>
<dbReference type="AlphaFoldDB" id="A0A1W1C7G2"/>